<feature type="compositionally biased region" description="Acidic residues" evidence="3">
    <location>
        <begin position="209"/>
        <end position="218"/>
    </location>
</feature>
<evidence type="ECO:0000256" key="3">
    <source>
        <dbReference type="SAM" id="MobiDB-lite"/>
    </source>
</evidence>
<gene>
    <name evidence="4" type="ORF">P4O66_012444</name>
</gene>
<feature type="region of interest" description="Disordered" evidence="3">
    <location>
        <begin position="425"/>
        <end position="456"/>
    </location>
</feature>
<dbReference type="PANTHER" id="PTHR23035">
    <property type="entry name" value="CILIA- AND FLAGELLA-ASSOCIATED PROTEIN 97-RELATED"/>
    <property type="match status" value="1"/>
</dbReference>
<dbReference type="InterPro" id="IPR038791">
    <property type="entry name" value="Cfap97/Hemingway"/>
</dbReference>
<keyword evidence="5" id="KW-1185">Reference proteome</keyword>
<comment type="caution">
    <text evidence="4">The sequence shown here is derived from an EMBL/GenBank/DDBJ whole genome shotgun (WGS) entry which is preliminary data.</text>
</comment>
<dbReference type="Proteomes" id="UP001239994">
    <property type="component" value="Unassembled WGS sequence"/>
</dbReference>
<comment type="similarity">
    <text evidence="1">Belongs to the CFAP97 family.</text>
</comment>
<organism evidence="4 5">
    <name type="scientific">Electrophorus voltai</name>
    <dbReference type="NCBI Taxonomy" id="2609070"/>
    <lineage>
        <taxon>Eukaryota</taxon>
        <taxon>Metazoa</taxon>
        <taxon>Chordata</taxon>
        <taxon>Craniata</taxon>
        <taxon>Vertebrata</taxon>
        <taxon>Euteleostomi</taxon>
        <taxon>Actinopterygii</taxon>
        <taxon>Neopterygii</taxon>
        <taxon>Teleostei</taxon>
        <taxon>Ostariophysi</taxon>
        <taxon>Gymnotiformes</taxon>
        <taxon>Gymnotoidei</taxon>
        <taxon>Gymnotidae</taxon>
        <taxon>Electrophorus</taxon>
    </lineage>
</organism>
<dbReference type="PANTHER" id="PTHR23035:SF1">
    <property type="entry name" value="CILIA- AND FLAGELLA-ASSOCIATED PROTEIN 97"/>
    <property type="match status" value="1"/>
</dbReference>
<accession>A0AAD8Z6Y2</accession>
<feature type="region of interest" description="Disordered" evidence="3">
    <location>
        <begin position="35"/>
        <end position="406"/>
    </location>
</feature>
<proteinExistence type="inferred from homology"/>
<feature type="compositionally biased region" description="Low complexity" evidence="3">
    <location>
        <begin position="193"/>
        <end position="206"/>
    </location>
</feature>
<feature type="compositionally biased region" description="Polar residues" evidence="3">
    <location>
        <begin position="315"/>
        <end position="329"/>
    </location>
</feature>
<dbReference type="GO" id="GO:0007283">
    <property type="term" value="P:spermatogenesis"/>
    <property type="evidence" value="ECO:0007669"/>
    <property type="project" value="TreeGrafter"/>
</dbReference>
<protein>
    <recommendedName>
        <fullName evidence="2">Cilia- and flagella-associated protein 97</fullName>
    </recommendedName>
</protein>
<evidence type="ECO:0000313" key="4">
    <source>
        <dbReference type="EMBL" id="KAK1792500.1"/>
    </source>
</evidence>
<dbReference type="Pfam" id="PF13879">
    <property type="entry name" value="Hmw_CFAP97"/>
    <property type="match status" value="1"/>
</dbReference>
<name>A0AAD8Z6Y2_9TELE</name>
<dbReference type="AlphaFoldDB" id="A0AAD8Z6Y2"/>
<feature type="non-terminal residue" evidence="4">
    <location>
        <position position="1"/>
    </location>
</feature>
<feature type="compositionally biased region" description="Polar residues" evidence="3">
    <location>
        <begin position="274"/>
        <end position="287"/>
    </location>
</feature>
<evidence type="ECO:0000313" key="5">
    <source>
        <dbReference type="Proteomes" id="UP001239994"/>
    </source>
</evidence>
<dbReference type="EMBL" id="JAROKS010000019">
    <property type="protein sequence ID" value="KAK1792500.1"/>
    <property type="molecule type" value="Genomic_DNA"/>
</dbReference>
<feature type="compositionally biased region" description="Basic and acidic residues" evidence="3">
    <location>
        <begin position="60"/>
        <end position="78"/>
    </location>
</feature>
<feature type="compositionally biased region" description="Basic and acidic residues" evidence="3">
    <location>
        <begin position="183"/>
        <end position="192"/>
    </location>
</feature>
<reference evidence="4" key="1">
    <citation type="submission" date="2023-03" db="EMBL/GenBank/DDBJ databases">
        <title>Electrophorus voltai genome.</title>
        <authorList>
            <person name="Bian C."/>
        </authorList>
    </citation>
    <scope>NUCLEOTIDE SEQUENCE</scope>
    <source>
        <strain evidence="4">CB-2022</strain>
        <tissue evidence="4">Muscle</tissue>
    </source>
</reference>
<evidence type="ECO:0000256" key="1">
    <source>
        <dbReference type="ARBA" id="ARBA00008315"/>
    </source>
</evidence>
<sequence length="558" mass="61932">NVRREVIGKRDLAMYSPKELEGEVDHSFFDSDCEVGSAELGRPIHEGPEEAAGSQTENLQTERRTEKGGRTDVTDKQGETAPEEEAGVKRLEEDFSGLQVRTWERKDQSEDAESGKEECSHWRDERMERGEEESRERRDHSNLKEERKGKFETDVLEQRQEAESGREDSGASSRKSSPLPRSDGSESRRNSQSDDSSSVRSYSSVEPRSEDDDESVGSEEERPPEPQPPEHNLQVSVNPIANKLAGKFRTRSQGCLSSSERESSSSSDEKGPTFPQNPSITQAVSSPPQQPRRGSANQRERRTDPEMAESEDTVTDVTPLSTPDISPEQSFDRTAPDEPSATVARQQLQDMARGLAVAEEDRAKRDSSDTDGQERTGRRLGGVSVVSGPGSTSTSTSSCGRRRRRRKNYSFTDEEVRRIERENQRLLRELSRTPPRTRSAGSAPGPALVLGGRRPAGPPTLRLYHTALNRQREQQRIQRENLVSPGPRLQLGARFPKCLLSPGTVAVGGILIPEPGYLYLQWVTLNASPLDPPGDSDGLETPVTASWLRAYEIGVFVD</sequence>
<feature type="compositionally biased region" description="Basic and acidic residues" evidence="3">
    <location>
        <begin position="259"/>
        <end position="271"/>
    </location>
</feature>
<dbReference type="InterPro" id="IPR029488">
    <property type="entry name" value="Hmw/CFAP97"/>
</dbReference>
<feature type="compositionally biased region" description="Low complexity" evidence="3">
    <location>
        <begin position="381"/>
        <end position="399"/>
    </location>
</feature>
<feature type="compositionally biased region" description="Basic and acidic residues" evidence="3">
    <location>
        <begin position="359"/>
        <end position="377"/>
    </location>
</feature>
<feature type="compositionally biased region" description="Basic and acidic residues" evidence="3">
    <location>
        <begin position="102"/>
        <end position="169"/>
    </location>
</feature>
<evidence type="ECO:0000256" key="2">
    <source>
        <dbReference type="ARBA" id="ARBA00021424"/>
    </source>
</evidence>